<dbReference type="EMBL" id="WTPW01000145">
    <property type="protein sequence ID" value="KAF0542086.1"/>
    <property type="molecule type" value="Genomic_DNA"/>
</dbReference>
<protein>
    <submittedName>
        <fullName evidence="2">Uncharacterized protein</fullName>
    </submittedName>
</protein>
<evidence type="ECO:0000313" key="2">
    <source>
        <dbReference type="EMBL" id="KAF0542086.1"/>
    </source>
</evidence>
<accession>A0A8H4AXR2</accession>
<evidence type="ECO:0000256" key="1">
    <source>
        <dbReference type="SAM" id="MobiDB-lite"/>
    </source>
</evidence>
<sequence length="178" mass="19611">MHEDTKRDALKLSGSNLKENTLRKTDIGAAEKSAIREKREKISELQQGLKISAEKREFAASGSTEPTKRDALEASEEKTTPLKHSSSGKKIKVAYKRDALEASEEKEKPLKISSSGKKIKAAYKRDALEASEEKEKPLKISSSGKKIKAAKRDALEASEQKEKPLKLSPSGTKLKTGY</sequence>
<reference evidence="2 3" key="1">
    <citation type="journal article" date="2019" name="Environ. Microbiol.">
        <title>At the nexus of three kingdoms: the genome of the mycorrhizal fungus Gigaspora margarita provides insights into plant, endobacterial and fungal interactions.</title>
        <authorList>
            <person name="Venice F."/>
            <person name="Ghignone S."/>
            <person name="Salvioli di Fossalunga A."/>
            <person name="Amselem J."/>
            <person name="Novero M."/>
            <person name="Xianan X."/>
            <person name="Sedzielewska Toro K."/>
            <person name="Morin E."/>
            <person name="Lipzen A."/>
            <person name="Grigoriev I.V."/>
            <person name="Henrissat B."/>
            <person name="Martin F.M."/>
            <person name="Bonfante P."/>
        </authorList>
    </citation>
    <scope>NUCLEOTIDE SEQUENCE [LARGE SCALE GENOMIC DNA]</scope>
    <source>
        <strain evidence="2 3">BEG34</strain>
    </source>
</reference>
<feature type="compositionally biased region" description="Basic and acidic residues" evidence="1">
    <location>
        <begin position="95"/>
        <end position="110"/>
    </location>
</feature>
<feature type="compositionally biased region" description="Basic and acidic residues" evidence="1">
    <location>
        <begin position="66"/>
        <end position="80"/>
    </location>
</feature>
<keyword evidence="3" id="KW-1185">Reference proteome</keyword>
<feature type="compositionally biased region" description="Basic and acidic residues" evidence="1">
    <location>
        <begin position="150"/>
        <end position="165"/>
    </location>
</feature>
<proteinExistence type="predicted"/>
<dbReference type="AlphaFoldDB" id="A0A8H4AXR2"/>
<feature type="compositionally biased region" description="Basic and acidic residues" evidence="1">
    <location>
        <begin position="123"/>
        <end position="138"/>
    </location>
</feature>
<feature type="region of interest" description="Disordered" evidence="1">
    <location>
        <begin position="46"/>
        <end position="178"/>
    </location>
</feature>
<evidence type="ECO:0000313" key="3">
    <source>
        <dbReference type="Proteomes" id="UP000439903"/>
    </source>
</evidence>
<comment type="caution">
    <text evidence="2">The sequence shown here is derived from an EMBL/GenBank/DDBJ whole genome shotgun (WGS) entry which is preliminary data.</text>
</comment>
<feature type="region of interest" description="Disordered" evidence="1">
    <location>
        <begin position="1"/>
        <end position="33"/>
    </location>
</feature>
<organism evidence="2 3">
    <name type="scientific">Gigaspora margarita</name>
    <dbReference type="NCBI Taxonomy" id="4874"/>
    <lineage>
        <taxon>Eukaryota</taxon>
        <taxon>Fungi</taxon>
        <taxon>Fungi incertae sedis</taxon>
        <taxon>Mucoromycota</taxon>
        <taxon>Glomeromycotina</taxon>
        <taxon>Glomeromycetes</taxon>
        <taxon>Diversisporales</taxon>
        <taxon>Gigasporaceae</taxon>
        <taxon>Gigaspora</taxon>
    </lineage>
</organism>
<feature type="compositionally biased region" description="Basic and acidic residues" evidence="1">
    <location>
        <begin position="1"/>
        <end position="10"/>
    </location>
</feature>
<feature type="compositionally biased region" description="Polar residues" evidence="1">
    <location>
        <begin position="169"/>
        <end position="178"/>
    </location>
</feature>
<name>A0A8H4AXR2_GIGMA</name>
<gene>
    <name evidence="2" type="ORF">F8M41_004784</name>
</gene>
<dbReference type="Proteomes" id="UP000439903">
    <property type="component" value="Unassembled WGS sequence"/>
</dbReference>